<protein>
    <recommendedName>
        <fullName evidence="4">Lipoprotein</fullName>
    </recommendedName>
</protein>
<sequence>MGKDEMRMTSSRKMWLACVALCGALAACSEEQSGEAVAMEQFKTACKGGNLQACNGILQYENMHRADAAQASAQLSGARATGY</sequence>
<dbReference type="EMBL" id="SAUW01000036">
    <property type="protein sequence ID" value="RWR05502.1"/>
    <property type="molecule type" value="Genomic_DNA"/>
</dbReference>
<evidence type="ECO:0008006" key="4">
    <source>
        <dbReference type="Google" id="ProtNLM"/>
    </source>
</evidence>
<comment type="caution">
    <text evidence="2">The sequence shown here is derived from an EMBL/GenBank/DDBJ whole genome shotgun (WGS) entry which is preliminary data.</text>
</comment>
<dbReference type="AlphaFoldDB" id="A0A443IL85"/>
<dbReference type="RefSeq" id="WP_128270913.1">
    <property type="nucleotide sequence ID" value="NZ_SAUW01000036.1"/>
</dbReference>
<proteinExistence type="predicted"/>
<gene>
    <name evidence="2" type="ORF">D2T33_19720</name>
</gene>
<accession>A0A443IL85</accession>
<reference evidence="2 3" key="1">
    <citation type="submission" date="2019-01" db="EMBL/GenBank/DDBJ databases">
        <title>Sinorhodobacter populi sp. nov. isolated from the symptomatic bark tissue of Populus euramericana canker.</title>
        <authorList>
            <person name="Xu G."/>
        </authorList>
    </citation>
    <scope>NUCLEOTIDE SEQUENCE [LARGE SCALE GENOMIC DNA]</scope>
    <source>
        <strain evidence="2 3">2D-5</strain>
    </source>
</reference>
<reference evidence="2 3" key="2">
    <citation type="submission" date="2019-01" db="EMBL/GenBank/DDBJ databases">
        <authorList>
            <person name="Li Y."/>
        </authorList>
    </citation>
    <scope>NUCLEOTIDE SEQUENCE [LARGE SCALE GENOMIC DNA]</scope>
    <source>
        <strain evidence="2 3">2D-5</strain>
    </source>
</reference>
<feature type="signal peptide" evidence="1">
    <location>
        <begin position="1"/>
        <end position="26"/>
    </location>
</feature>
<name>A0A443IL85_9RHOB</name>
<organism evidence="2 3">
    <name type="scientific">Paenirhodobacter populi</name>
    <dbReference type="NCBI Taxonomy" id="2306993"/>
    <lineage>
        <taxon>Bacteria</taxon>
        <taxon>Pseudomonadati</taxon>
        <taxon>Pseudomonadota</taxon>
        <taxon>Alphaproteobacteria</taxon>
        <taxon>Rhodobacterales</taxon>
        <taxon>Rhodobacter group</taxon>
        <taxon>Paenirhodobacter</taxon>
    </lineage>
</organism>
<evidence type="ECO:0000256" key="1">
    <source>
        <dbReference type="SAM" id="SignalP"/>
    </source>
</evidence>
<feature type="chain" id="PRO_5019280091" description="Lipoprotein" evidence="1">
    <location>
        <begin position="27"/>
        <end position="83"/>
    </location>
</feature>
<keyword evidence="1" id="KW-0732">Signal</keyword>
<evidence type="ECO:0000313" key="2">
    <source>
        <dbReference type="EMBL" id="RWR05502.1"/>
    </source>
</evidence>
<evidence type="ECO:0000313" key="3">
    <source>
        <dbReference type="Proteomes" id="UP000285710"/>
    </source>
</evidence>
<keyword evidence="3" id="KW-1185">Reference proteome</keyword>
<dbReference type="Proteomes" id="UP000285710">
    <property type="component" value="Unassembled WGS sequence"/>
</dbReference>
<dbReference type="PROSITE" id="PS51257">
    <property type="entry name" value="PROKAR_LIPOPROTEIN"/>
    <property type="match status" value="1"/>
</dbReference>